<dbReference type="AlphaFoldDB" id="A0A9P7VT27"/>
<organism evidence="1 2">
    <name type="scientific">Guyanagaster necrorhizus</name>
    <dbReference type="NCBI Taxonomy" id="856835"/>
    <lineage>
        <taxon>Eukaryota</taxon>
        <taxon>Fungi</taxon>
        <taxon>Dikarya</taxon>
        <taxon>Basidiomycota</taxon>
        <taxon>Agaricomycotina</taxon>
        <taxon>Agaricomycetes</taxon>
        <taxon>Agaricomycetidae</taxon>
        <taxon>Agaricales</taxon>
        <taxon>Marasmiineae</taxon>
        <taxon>Physalacriaceae</taxon>
        <taxon>Guyanagaster</taxon>
    </lineage>
</organism>
<feature type="non-terminal residue" evidence="1">
    <location>
        <position position="1"/>
    </location>
</feature>
<protein>
    <submittedName>
        <fullName evidence="1">Uncharacterized protein</fullName>
    </submittedName>
</protein>
<evidence type="ECO:0000313" key="2">
    <source>
        <dbReference type="Proteomes" id="UP000812287"/>
    </source>
</evidence>
<comment type="caution">
    <text evidence="1">The sequence shown here is derived from an EMBL/GenBank/DDBJ whole genome shotgun (WGS) entry which is preliminary data.</text>
</comment>
<proteinExistence type="predicted"/>
<dbReference type="Proteomes" id="UP000812287">
    <property type="component" value="Unassembled WGS sequence"/>
</dbReference>
<keyword evidence="2" id="KW-1185">Reference proteome</keyword>
<sequence length="65" mass="7722">FLLSQQVYSGTLYLVYHMTIINKQWAKVVKYYMKKGAYAQTSLQQSFLVSKYPDRANIHQFLKEL</sequence>
<reference evidence="1" key="1">
    <citation type="submission" date="2020-11" db="EMBL/GenBank/DDBJ databases">
        <title>Adaptations for nitrogen fixation in a non-lichenized fungal sporocarp promotes dispersal by wood-feeding termites.</title>
        <authorList>
            <consortium name="DOE Joint Genome Institute"/>
            <person name="Koch R.A."/>
            <person name="Yoon G."/>
            <person name="Arayal U."/>
            <person name="Lail K."/>
            <person name="Amirebrahimi M."/>
            <person name="Labutti K."/>
            <person name="Lipzen A."/>
            <person name="Riley R."/>
            <person name="Barry K."/>
            <person name="Henrissat B."/>
            <person name="Grigoriev I.V."/>
            <person name="Herr J.R."/>
            <person name="Aime M.C."/>
        </authorList>
    </citation>
    <scope>NUCLEOTIDE SEQUENCE</scope>
    <source>
        <strain evidence="1">MCA 3950</strain>
    </source>
</reference>
<accession>A0A9P7VT27</accession>
<dbReference type="EMBL" id="MU250535">
    <property type="protein sequence ID" value="KAG7446052.1"/>
    <property type="molecule type" value="Genomic_DNA"/>
</dbReference>
<gene>
    <name evidence="1" type="ORF">BT62DRAFT_895972</name>
</gene>
<dbReference type="RefSeq" id="XP_043039552.1">
    <property type="nucleotide sequence ID" value="XM_043183241.1"/>
</dbReference>
<dbReference type="GeneID" id="66105538"/>
<evidence type="ECO:0000313" key="1">
    <source>
        <dbReference type="EMBL" id="KAG7446052.1"/>
    </source>
</evidence>
<name>A0A9P7VT27_9AGAR</name>